<name>A0A9K3I8P4_HELAN</name>
<organism evidence="3 4">
    <name type="scientific">Helianthus annuus</name>
    <name type="common">Common sunflower</name>
    <dbReference type="NCBI Taxonomy" id="4232"/>
    <lineage>
        <taxon>Eukaryota</taxon>
        <taxon>Viridiplantae</taxon>
        <taxon>Streptophyta</taxon>
        <taxon>Embryophyta</taxon>
        <taxon>Tracheophyta</taxon>
        <taxon>Spermatophyta</taxon>
        <taxon>Magnoliopsida</taxon>
        <taxon>eudicotyledons</taxon>
        <taxon>Gunneridae</taxon>
        <taxon>Pentapetalae</taxon>
        <taxon>asterids</taxon>
        <taxon>campanulids</taxon>
        <taxon>Asterales</taxon>
        <taxon>Asteraceae</taxon>
        <taxon>Asteroideae</taxon>
        <taxon>Heliantheae alliance</taxon>
        <taxon>Heliantheae</taxon>
        <taxon>Helianthus</taxon>
    </lineage>
</organism>
<feature type="region of interest" description="Disordered" evidence="1">
    <location>
        <begin position="340"/>
        <end position="359"/>
    </location>
</feature>
<dbReference type="Proteomes" id="UP000215914">
    <property type="component" value="Unassembled WGS sequence"/>
</dbReference>
<evidence type="ECO:0000313" key="3">
    <source>
        <dbReference type="EMBL" id="KAF5792341.1"/>
    </source>
</evidence>
<sequence length="425" mass="48472">MKFLGYRHLDTGPCPLNTGPCPAHCLQFHPYYLCFVLTFGVLFQMSKFTRFNASELDARARYETLQTRPEEYPRRACTDLLTMVNQLDRFNNIVRGPLAVALNTRLRSVHQCTMEFYSTFVFNSRCDPFDNEGVTFRCGGTMYSISMAQFGSIIGLYGEEESGNEENTGGLRDLDATERQAAWAQIGEGIYNPSSTKSTKLRDPLYRYIHRLLTYSLNQRHDSSGVVGLKDLVVLHCIHNQKPLDVPYLLLRNMHLNRLAHAPTPTFFGGWVYRLFKHFTSIPRSFERSPWSGRVDYHICRAMNLLYEAEDGTVSFQRTQGYAWNPQEALVLHAPPPQYQYQPHGDPGQSSSQGGGFPNFQSLHDLLQENLMCTRNTYNLANNTYHRVGAIERNINDIQDDIGSIREYMAGHRDGGDDSGEDMDV</sequence>
<proteinExistence type="predicted"/>
<evidence type="ECO:0000256" key="1">
    <source>
        <dbReference type="SAM" id="MobiDB-lite"/>
    </source>
</evidence>
<reference evidence="3" key="1">
    <citation type="journal article" date="2017" name="Nature">
        <title>The sunflower genome provides insights into oil metabolism, flowering and Asterid evolution.</title>
        <authorList>
            <person name="Badouin H."/>
            <person name="Gouzy J."/>
            <person name="Grassa C.J."/>
            <person name="Murat F."/>
            <person name="Staton S.E."/>
            <person name="Cottret L."/>
            <person name="Lelandais-Briere C."/>
            <person name="Owens G.L."/>
            <person name="Carrere S."/>
            <person name="Mayjonade B."/>
            <person name="Legrand L."/>
            <person name="Gill N."/>
            <person name="Kane N.C."/>
            <person name="Bowers J.E."/>
            <person name="Hubner S."/>
            <person name="Bellec A."/>
            <person name="Berard A."/>
            <person name="Berges H."/>
            <person name="Blanchet N."/>
            <person name="Boniface M.C."/>
            <person name="Brunel D."/>
            <person name="Catrice O."/>
            <person name="Chaidir N."/>
            <person name="Claudel C."/>
            <person name="Donnadieu C."/>
            <person name="Faraut T."/>
            <person name="Fievet G."/>
            <person name="Helmstetter N."/>
            <person name="King M."/>
            <person name="Knapp S.J."/>
            <person name="Lai Z."/>
            <person name="Le Paslier M.C."/>
            <person name="Lippi Y."/>
            <person name="Lorenzon L."/>
            <person name="Mandel J.R."/>
            <person name="Marage G."/>
            <person name="Marchand G."/>
            <person name="Marquand E."/>
            <person name="Bret-Mestries E."/>
            <person name="Morien E."/>
            <person name="Nambeesan S."/>
            <person name="Nguyen T."/>
            <person name="Pegot-Espagnet P."/>
            <person name="Pouilly N."/>
            <person name="Raftis F."/>
            <person name="Sallet E."/>
            <person name="Schiex T."/>
            <person name="Thomas J."/>
            <person name="Vandecasteele C."/>
            <person name="Vares D."/>
            <person name="Vear F."/>
            <person name="Vautrin S."/>
            <person name="Crespi M."/>
            <person name="Mangin B."/>
            <person name="Burke J.M."/>
            <person name="Salse J."/>
            <person name="Munos S."/>
            <person name="Vincourt P."/>
            <person name="Rieseberg L.H."/>
            <person name="Langlade N.B."/>
        </authorList>
    </citation>
    <scope>NUCLEOTIDE SEQUENCE</scope>
    <source>
        <tissue evidence="3">Leaves</tissue>
    </source>
</reference>
<dbReference type="InterPro" id="IPR004312">
    <property type="entry name" value="ATHILA_Orf1_C"/>
</dbReference>
<dbReference type="Pfam" id="PF03078">
    <property type="entry name" value="ATHILA"/>
    <property type="match status" value="1"/>
</dbReference>
<accession>A0A9K3I8P4</accession>
<feature type="compositionally biased region" description="Low complexity" evidence="1">
    <location>
        <begin position="340"/>
        <end position="352"/>
    </location>
</feature>
<reference evidence="3" key="2">
    <citation type="submission" date="2020-06" db="EMBL/GenBank/DDBJ databases">
        <title>Helianthus annuus Genome sequencing and assembly Release 2.</title>
        <authorList>
            <person name="Gouzy J."/>
            <person name="Langlade N."/>
            <person name="Munos S."/>
        </authorList>
    </citation>
    <scope>NUCLEOTIDE SEQUENCE</scope>
    <source>
        <tissue evidence="3">Leaves</tissue>
    </source>
</reference>
<protein>
    <recommendedName>
        <fullName evidence="2">Arabidopsis retrotransposon Orf1 C-terminal domain-containing protein</fullName>
    </recommendedName>
</protein>
<dbReference type="AlphaFoldDB" id="A0A9K3I8P4"/>
<dbReference type="Gramene" id="mRNA:HanXRQr2_Chr09g0404901">
    <property type="protein sequence ID" value="CDS:HanXRQr2_Chr09g0404901.1"/>
    <property type="gene ID" value="HanXRQr2_Chr09g0404901"/>
</dbReference>
<feature type="domain" description="Arabidopsis retrotransposon Orf1 C-terminal" evidence="2">
    <location>
        <begin position="71"/>
        <end position="234"/>
    </location>
</feature>
<comment type="caution">
    <text evidence="3">The sequence shown here is derived from an EMBL/GenBank/DDBJ whole genome shotgun (WGS) entry which is preliminary data.</text>
</comment>
<evidence type="ECO:0000259" key="2">
    <source>
        <dbReference type="Pfam" id="PF03078"/>
    </source>
</evidence>
<evidence type="ECO:0000313" key="4">
    <source>
        <dbReference type="Proteomes" id="UP000215914"/>
    </source>
</evidence>
<keyword evidence="4" id="KW-1185">Reference proteome</keyword>
<dbReference type="EMBL" id="MNCJ02000324">
    <property type="protein sequence ID" value="KAF5792341.1"/>
    <property type="molecule type" value="Genomic_DNA"/>
</dbReference>
<gene>
    <name evidence="3" type="ORF">HanXRQr2_Chr09g0404901</name>
</gene>